<feature type="region of interest" description="Disordered" evidence="1">
    <location>
        <begin position="229"/>
        <end position="250"/>
    </location>
</feature>
<evidence type="ECO:0000313" key="2">
    <source>
        <dbReference type="EMBL" id="CCC93545.1"/>
    </source>
</evidence>
<accession>G0UVX9</accession>
<dbReference type="EMBL" id="HE575323">
    <property type="protein sequence ID" value="CCC93545.1"/>
    <property type="molecule type" value="Genomic_DNA"/>
</dbReference>
<feature type="region of interest" description="Disordered" evidence="1">
    <location>
        <begin position="432"/>
        <end position="460"/>
    </location>
</feature>
<dbReference type="Gene3D" id="2.60.200.20">
    <property type="match status" value="1"/>
</dbReference>
<feature type="compositionally biased region" description="Basic residues" evidence="1">
    <location>
        <begin position="63"/>
        <end position="74"/>
    </location>
</feature>
<feature type="region of interest" description="Disordered" evidence="1">
    <location>
        <begin position="62"/>
        <end position="81"/>
    </location>
</feature>
<dbReference type="InterPro" id="IPR008984">
    <property type="entry name" value="SMAD_FHA_dom_sf"/>
</dbReference>
<feature type="compositionally biased region" description="Basic and acidic residues" evidence="1">
    <location>
        <begin position="240"/>
        <end position="249"/>
    </location>
</feature>
<feature type="region of interest" description="Disordered" evidence="1">
    <location>
        <begin position="483"/>
        <end position="540"/>
    </location>
</feature>
<dbReference type="AlphaFoldDB" id="G0UVX9"/>
<evidence type="ECO:0000256" key="1">
    <source>
        <dbReference type="SAM" id="MobiDB-lite"/>
    </source>
</evidence>
<feature type="compositionally biased region" description="Polar residues" evidence="1">
    <location>
        <begin position="483"/>
        <end position="500"/>
    </location>
</feature>
<proteinExistence type="predicted"/>
<gene>
    <name evidence="2" type="ORF">TCIL3000_10_3060</name>
</gene>
<reference evidence="2" key="1">
    <citation type="journal article" date="2012" name="Proc. Natl. Acad. Sci. U.S.A.">
        <title>Antigenic diversity is generated by distinct evolutionary mechanisms in African trypanosome species.</title>
        <authorList>
            <person name="Jackson A.P."/>
            <person name="Berry A."/>
            <person name="Aslett M."/>
            <person name="Allison H.C."/>
            <person name="Burton P."/>
            <person name="Vavrova-Anderson J."/>
            <person name="Brown R."/>
            <person name="Browne H."/>
            <person name="Corton N."/>
            <person name="Hauser H."/>
            <person name="Gamble J."/>
            <person name="Gilderthorp R."/>
            <person name="Marcello L."/>
            <person name="McQuillan J."/>
            <person name="Otto T.D."/>
            <person name="Quail M.A."/>
            <person name="Sanders M.J."/>
            <person name="van Tonder A."/>
            <person name="Ginger M.L."/>
            <person name="Field M.C."/>
            <person name="Barry J.D."/>
            <person name="Hertz-Fowler C."/>
            <person name="Berriman M."/>
        </authorList>
    </citation>
    <scope>NUCLEOTIDE SEQUENCE</scope>
    <source>
        <strain evidence="2">IL3000</strain>
    </source>
</reference>
<name>G0UVX9_TRYCI</name>
<organism evidence="2">
    <name type="scientific">Trypanosoma congolense (strain IL3000)</name>
    <dbReference type="NCBI Taxonomy" id="1068625"/>
    <lineage>
        <taxon>Eukaryota</taxon>
        <taxon>Discoba</taxon>
        <taxon>Euglenozoa</taxon>
        <taxon>Kinetoplastea</taxon>
        <taxon>Metakinetoplastina</taxon>
        <taxon>Trypanosomatida</taxon>
        <taxon>Trypanosomatidae</taxon>
        <taxon>Trypanosoma</taxon>
        <taxon>Nannomonas</taxon>
    </lineage>
</organism>
<dbReference type="VEuPathDB" id="TriTrypDB:TcIL3000_10_3060"/>
<sequence>MSGDDAAPVWRLKVINGCNFNNDVMLPTKPQPLLLEQFYNDLYEYVDYSRIIDIAPHEELKNNRKNRGRGRYKTPSKNQGTHSAFRITKNEWVQKIAHISMGRHTFLPTSLRLRHASVSRLQCRIVYINNNLLHKRITTIFTLVKKYERGTGKGDCVSLNGFEPDIAFATYGKDDELPSFEEPYYCVINYGSNPLYVNSKQVPRGCACPLDEGDIISFLENPFDEEGGILEPLLPSQKQGPHDSDEERSICSNKRSGIIREKKPPEATTGGYGLRHSFQTLPEHSNGDGGTLHPTFVEVAGRRIARYRPAAVASDLHHSFATVNGGEHTYCGFSSTDSTPPKPNDLSSLKFQEITTKVKEEGDDAMKAEYRLHGTTHSRRSSNDFITSWLVPNGVFTPTKRSKPSDNGFYGGDGYALDVSGDDVSPLRPHVLPSTPERCSGSREQIARGAESNADSTKPHILIPPQLPVYLFARRSPSPVEVTHSSRCAVSRNKPNTLQDCSKRSSSRRSGGGSGVSNMAGMWVDRTSRDSLSTRKRKRT</sequence>
<dbReference type="SUPFAM" id="SSF49879">
    <property type="entry name" value="SMAD/FHA domain"/>
    <property type="match status" value="1"/>
</dbReference>
<protein>
    <submittedName>
        <fullName evidence="2">Uncharacterized protein</fullName>
    </submittedName>
</protein>